<reference evidence="1 2" key="1">
    <citation type="submission" date="2015-09" db="EMBL/GenBank/DDBJ databases">
        <title>Genome sequence, genome mining and natural product profiling of a biocontrol bacterium Streptomyces malaysiensis F913.</title>
        <authorList>
            <person name="Xu Y."/>
            <person name="Wei J."/>
            <person name="Xie J."/>
            <person name="Li T."/>
            <person name="Zhou Z."/>
        </authorList>
    </citation>
    <scope>NUCLEOTIDE SEQUENCE [LARGE SCALE GENOMIC DNA]</scope>
    <source>
        <strain evidence="1 2">F913</strain>
    </source>
</reference>
<accession>A0A2J7Z3F6</accession>
<dbReference type="SUPFAM" id="SSF50475">
    <property type="entry name" value="FMN-binding split barrel"/>
    <property type="match status" value="1"/>
</dbReference>
<gene>
    <name evidence="1" type="ORF">SMF913_10825</name>
</gene>
<organism evidence="1 2">
    <name type="scientific">Streptomyces malaysiensis</name>
    <dbReference type="NCBI Taxonomy" id="92644"/>
    <lineage>
        <taxon>Bacteria</taxon>
        <taxon>Bacillati</taxon>
        <taxon>Actinomycetota</taxon>
        <taxon>Actinomycetes</taxon>
        <taxon>Kitasatosporales</taxon>
        <taxon>Streptomycetaceae</taxon>
        <taxon>Streptomyces</taxon>
        <taxon>Streptomyces violaceusniger group</taxon>
    </lineage>
</organism>
<dbReference type="Proteomes" id="UP000236520">
    <property type="component" value="Unassembled WGS sequence"/>
</dbReference>
<dbReference type="InterPro" id="IPR007396">
    <property type="entry name" value="TR_PAI2-type"/>
</dbReference>
<dbReference type="InterPro" id="IPR012349">
    <property type="entry name" value="Split_barrel_FMN-bd"/>
</dbReference>
<dbReference type="AlphaFoldDB" id="A0A2J7Z3F6"/>
<dbReference type="Pfam" id="PF04299">
    <property type="entry name" value="FMN_bind_2"/>
    <property type="match status" value="1"/>
</dbReference>
<comment type="caution">
    <text evidence="1">The sequence shown here is derived from an EMBL/GenBank/DDBJ whole genome shotgun (WGS) entry which is preliminary data.</text>
</comment>
<evidence type="ECO:0000313" key="2">
    <source>
        <dbReference type="Proteomes" id="UP000236520"/>
    </source>
</evidence>
<dbReference type="PANTHER" id="PTHR35802">
    <property type="entry name" value="PROTEASE SYNTHASE AND SPORULATION PROTEIN PAI 2"/>
    <property type="match status" value="1"/>
</dbReference>
<dbReference type="PANTHER" id="PTHR35802:SF1">
    <property type="entry name" value="PROTEASE SYNTHASE AND SPORULATION PROTEIN PAI 2"/>
    <property type="match status" value="1"/>
</dbReference>
<dbReference type="PIRSF" id="PIRSF010372">
    <property type="entry name" value="PaiB"/>
    <property type="match status" value="1"/>
</dbReference>
<proteinExistence type="predicted"/>
<evidence type="ECO:0000313" key="1">
    <source>
        <dbReference type="EMBL" id="PNG94800.1"/>
    </source>
</evidence>
<name>A0A2J7Z3F6_STRMQ</name>
<sequence>MPMFVPQHYRTDDRRWPVRIVQDNPLALLMSTRDGRAPFASHVPVIVLPRQREELERTGRWQGAVLHGHMNRANPHWKSLADGQPAGLVFQGPAGYVSPAVYNTSPAVPTWNFTAVHVQGRLKLVADEEATLGVVSATARQLEERFGARWTVEPSVDHFRQILPGVGAFELRVEECDSMFKLSQEKEHEVRHAVMDWCARSPRGRSNDLAAVMRDYYPPTTTWPS</sequence>
<protein>
    <recommendedName>
        <fullName evidence="3">FMN-binding negative transcriptional regulator</fullName>
    </recommendedName>
</protein>
<keyword evidence="2" id="KW-1185">Reference proteome</keyword>
<evidence type="ECO:0008006" key="3">
    <source>
        <dbReference type="Google" id="ProtNLM"/>
    </source>
</evidence>
<dbReference type="EMBL" id="LJIW01000001">
    <property type="protein sequence ID" value="PNG94800.1"/>
    <property type="molecule type" value="Genomic_DNA"/>
</dbReference>
<dbReference type="Gene3D" id="2.30.110.10">
    <property type="entry name" value="Electron Transport, Fmn-binding Protein, Chain A"/>
    <property type="match status" value="1"/>
</dbReference>